<feature type="region of interest" description="Disordered" evidence="1">
    <location>
        <begin position="124"/>
        <end position="143"/>
    </location>
</feature>
<dbReference type="AlphaFoldDB" id="A0AA88L9V8"/>
<accession>A0AA88L9V8</accession>
<dbReference type="Proteomes" id="UP001187531">
    <property type="component" value="Unassembled WGS sequence"/>
</dbReference>
<feature type="region of interest" description="Disordered" evidence="1">
    <location>
        <begin position="53"/>
        <end position="112"/>
    </location>
</feature>
<evidence type="ECO:0000313" key="4">
    <source>
        <dbReference type="Proteomes" id="UP001187531"/>
    </source>
</evidence>
<evidence type="ECO:0000313" key="2">
    <source>
        <dbReference type="EMBL" id="KAK2722501.1"/>
    </source>
</evidence>
<comment type="caution">
    <text evidence="3">The sequence shown here is derived from an EMBL/GenBank/DDBJ whole genome shotgun (WGS) entry which is preliminary data.</text>
</comment>
<proteinExistence type="predicted"/>
<name>A0AA88L9V8_ARTSF</name>
<dbReference type="EMBL" id="JAVRJZ010000005">
    <property type="protein sequence ID" value="KAK2722502.1"/>
    <property type="molecule type" value="Genomic_DNA"/>
</dbReference>
<dbReference type="EMBL" id="JAVRJZ010000005">
    <property type="protein sequence ID" value="KAK2722501.1"/>
    <property type="molecule type" value="Genomic_DNA"/>
</dbReference>
<keyword evidence="4" id="KW-1185">Reference proteome</keyword>
<evidence type="ECO:0000256" key="1">
    <source>
        <dbReference type="SAM" id="MobiDB-lite"/>
    </source>
</evidence>
<feature type="region of interest" description="Disordered" evidence="1">
    <location>
        <begin position="178"/>
        <end position="199"/>
    </location>
</feature>
<feature type="compositionally biased region" description="Low complexity" evidence="1">
    <location>
        <begin position="53"/>
        <end position="71"/>
    </location>
</feature>
<reference evidence="3" key="1">
    <citation type="submission" date="2023-07" db="EMBL/GenBank/DDBJ databases">
        <title>Chromosome-level genome assembly of Artemia franciscana.</title>
        <authorList>
            <person name="Jo E."/>
        </authorList>
    </citation>
    <scope>NUCLEOTIDE SEQUENCE</scope>
    <source>
        <tissue evidence="3">Whole body</tissue>
    </source>
</reference>
<organism evidence="3 4">
    <name type="scientific">Artemia franciscana</name>
    <name type="common">Brine shrimp</name>
    <name type="synonym">Artemia sanfranciscana</name>
    <dbReference type="NCBI Taxonomy" id="6661"/>
    <lineage>
        <taxon>Eukaryota</taxon>
        <taxon>Metazoa</taxon>
        <taxon>Ecdysozoa</taxon>
        <taxon>Arthropoda</taxon>
        <taxon>Crustacea</taxon>
        <taxon>Branchiopoda</taxon>
        <taxon>Anostraca</taxon>
        <taxon>Artemiidae</taxon>
        <taxon>Artemia</taxon>
    </lineage>
</organism>
<protein>
    <submittedName>
        <fullName evidence="3">Uncharacterized protein</fullName>
    </submittedName>
</protein>
<feature type="compositionally biased region" description="Low complexity" evidence="1">
    <location>
        <begin position="127"/>
        <end position="138"/>
    </location>
</feature>
<gene>
    <name evidence="2" type="ORF">QYM36_002894</name>
    <name evidence="3" type="ORF">QYM36_002895</name>
</gene>
<sequence length="199" mass="22109">MNTLTSDLRFGFTTLSFFVQSVTLYLISKYHGHIEDRQNYFRRQREELQQVLQSSRTVSSDLSPLSSSTTVGDSPTRTEPSPTVAHHPLPCPFFEGGTPNQNNTWHGDQAGASPIAGLRQFERLHDSSQSSSTGTSPTNQKRRVLDEDFFRLVNELTASGSPSQFKFVGPSLNQLRSGHVKMFGPQSPTKEGPVKQNIP</sequence>
<evidence type="ECO:0000313" key="3">
    <source>
        <dbReference type="EMBL" id="KAK2722502.1"/>
    </source>
</evidence>
<feature type="compositionally biased region" description="Polar residues" evidence="1">
    <location>
        <begin position="72"/>
        <end position="81"/>
    </location>
</feature>